<organism evidence="1">
    <name type="scientific">Siphoviridae sp. ctiam3</name>
    <dbReference type="NCBI Taxonomy" id="2825624"/>
    <lineage>
        <taxon>Viruses</taxon>
        <taxon>Duplodnaviria</taxon>
        <taxon>Heunggongvirae</taxon>
        <taxon>Uroviricota</taxon>
        <taxon>Caudoviricetes</taxon>
    </lineage>
</organism>
<accession>A0A8S5P723</accession>
<dbReference type="EMBL" id="BK015338">
    <property type="protein sequence ID" value="DAE01988.1"/>
    <property type="molecule type" value="Genomic_DNA"/>
</dbReference>
<evidence type="ECO:0000313" key="1">
    <source>
        <dbReference type="EMBL" id="DAE01988.1"/>
    </source>
</evidence>
<protein>
    <submittedName>
        <fullName evidence="1">Uncharacterized protein</fullName>
    </submittedName>
</protein>
<sequence length="37" mass="4759">MSRFNYKKPLIHRIREHLRTLMNKRLSCFVLWWRRGD</sequence>
<reference evidence="1" key="1">
    <citation type="journal article" date="2021" name="Proc. Natl. Acad. Sci. U.S.A.">
        <title>A Catalog of Tens of Thousands of Viruses from Human Metagenomes Reveals Hidden Associations with Chronic Diseases.</title>
        <authorList>
            <person name="Tisza M.J."/>
            <person name="Buck C.B."/>
        </authorList>
    </citation>
    <scope>NUCLEOTIDE SEQUENCE</scope>
    <source>
        <strain evidence="1">Ctiam3</strain>
    </source>
</reference>
<name>A0A8S5P723_9CAUD</name>
<proteinExistence type="predicted"/>